<proteinExistence type="predicted"/>
<dbReference type="AlphaFoldDB" id="C7LXF6"/>
<dbReference type="KEGG" id="dba:Dbac_1938"/>
<dbReference type="EMBL" id="CP001629">
    <property type="protein sequence ID" value="ACU90027.1"/>
    <property type="molecule type" value="Genomic_DNA"/>
</dbReference>
<protein>
    <submittedName>
        <fullName evidence="1">Uncharacterized protein</fullName>
    </submittedName>
</protein>
<dbReference type="eggNOG" id="ENOG5032Y6G">
    <property type="taxonomic scope" value="Bacteria"/>
</dbReference>
<name>C7LXF6_DESBD</name>
<dbReference type="HOGENOM" id="CLU_2492820_0_0_7"/>
<dbReference type="Proteomes" id="UP000002216">
    <property type="component" value="Chromosome"/>
</dbReference>
<keyword evidence="2" id="KW-1185">Reference proteome</keyword>
<evidence type="ECO:0000313" key="2">
    <source>
        <dbReference type="Proteomes" id="UP000002216"/>
    </source>
</evidence>
<sequence length="86" mass="9714">MDEGVDPTKMCQSLVDKVAQSRQLMALAHPEVLGLFEDWLEELEEEVVRLATKEALNPHIIADKTGLSRAGAEFVLAKLRREQRIE</sequence>
<reference evidence="1 2" key="1">
    <citation type="journal article" date="2009" name="Stand. Genomic Sci.">
        <title>Complete genome sequence of Desulfomicrobium baculatum type strain (X).</title>
        <authorList>
            <person name="Copeland A."/>
            <person name="Spring S."/>
            <person name="Goker M."/>
            <person name="Schneider S."/>
            <person name="Lapidus A."/>
            <person name="Del Rio T.G."/>
            <person name="Tice H."/>
            <person name="Cheng J.F."/>
            <person name="Chen F."/>
            <person name="Nolan M."/>
            <person name="Bruce D."/>
            <person name="Goodwin L."/>
            <person name="Pitluck S."/>
            <person name="Ivanova N."/>
            <person name="Mavrommatis K."/>
            <person name="Ovchinnikova G."/>
            <person name="Pati A."/>
            <person name="Chen A."/>
            <person name="Palaniappan K."/>
            <person name="Land M."/>
            <person name="Hauser L."/>
            <person name="Chang Y.J."/>
            <person name="Jeffries C.C."/>
            <person name="Meincke L."/>
            <person name="Sims D."/>
            <person name="Brettin T."/>
            <person name="Detter J.C."/>
            <person name="Han C."/>
            <person name="Chain P."/>
            <person name="Bristow J."/>
            <person name="Eisen J.A."/>
            <person name="Markowitz V."/>
            <person name="Hugenholtz P."/>
            <person name="Kyrpides N.C."/>
            <person name="Klenk H.P."/>
            <person name="Lucas S."/>
        </authorList>
    </citation>
    <scope>NUCLEOTIDE SEQUENCE [LARGE SCALE GENOMIC DNA]</scope>
    <source>
        <strain evidence="2">DSM 4028 / VKM B-1378 / X</strain>
    </source>
</reference>
<dbReference type="STRING" id="525897.Dbac_1938"/>
<accession>C7LXF6</accession>
<evidence type="ECO:0000313" key="1">
    <source>
        <dbReference type="EMBL" id="ACU90027.1"/>
    </source>
</evidence>
<organism evidence="1 2">
    <name type="scientific">Desulfomicrobium baculatum (strain DSM 4028 / VKM B-1378 / X)</name>
    <name type="common">Desulfovibrio baculatus</name>
    <dbReference type="NCBI Taxonomy" id="525897"/>
    <lineage>
        <taxon>Bacteria</taxon>
        <taxon>Pseudomonadati</taxon>
        <taxon>Thermodesulfobacteriota</taxon>
        <taxon>Desulfovibrionia</taxon>
        <taxon>Desulfovibrionales</taxon>
        <taxon>Desulfomicrobiaceae</taxon>
        <taxon>Desulfomicrobium</taxon>
    </lineage>
</organism>
<gene>
    <name evidence="1" type="ordered locus">Dbac_1938</name>
</gene>